<dbReference type="AlphaFoldDB" id="A0A0L8IED3"/>
<dbReference type="EMBL" id="KQ415889">
    <property type="protein sequence ID" value="KOF99827.1"/>
    <property type="molecule type" value="Genomic_DNA"/>
</dbReference>
<protein>
    <submittedName>
        <fullName evidence="1">Uncharacterized protein</fullName>
    </submittedName>
</protein>
<name>A0A0L8IED3_OCTBM</name>
<evidence type="ECO:0000313" key="1">
    <source>
        <dbReference type="EMBL" id="KOF99827.1"/>
    </source>
</evidence>
<gene>
    <name evidence="1" type="ORF">OCBIM_22011667mg</name>
</gene>
<sequence>MFVCPLPYTPCCFAYICRCLISASSLCTSYTIDHISGFAVRLWAKSTYDTVPILQTCIYF</sequence>
<reference evidence="1" key="1">
    <citation type="submission" date="2015-07" db="EMBL/GenBank/DDBJ databases">
        <title>MeaNS - Measles Nucleotide Surveillance Program.</title>
        <authorList>
            <person name="Tran T."/>
            <person name="Druce J."/>
        </authorList>
    </citation>
    <scope>NUCLEOTIDE SEQUENCE</scope>
    <source>
        <strain evidence="1">UCB-OBI-ISO-001</strain>
        <tissue evidence="1">Gonad</tissue>
    </source>
</reference>
<proteinExistence type="predicted"/>
<organism evidence="1">
    <name type="scientific">Octopus bimaculoides</name>
    <name type="common">California two-spotted octopus</name>
    <dbReference type="NCBI Taxonomy" id="37653"/>
    <lineage>
        <taxon>Eukaryota</taxon>
        <taxon>Metazoa</taxon>
        <taxon>Spiralia</taxon>
        <taxon>Lophotrochozoa</taxon>
        <taxon>Mollusca</taxon>
        <taxon>Cephalopoda</taxon>
        <taxon>Coleoidea</taxon>
        <taxon>Octopodiformes</taxon>
        <taxon>Octopoda</taxon>
        <taxon>Incirrata</taxon>
        <taxon>Octopodidae</taxon>
        <taxon>Octopus</taxon>
    </lineage>
</organism>
<accession>A0A0L8IED3</accession>